<name>A0A0E4HFH7_9BACL</name>
<dbReference type="Gene3D" id="1.10.260.40">
    <property type="entry name" value="lambda repressor-like DNA-binding domains"/>
    <property type="match status" value="1"/>
</dbReference>
<dbReference type="KEGG" id="pri:PRIO_6349"/>
<sequence>MEHTVTIRDELWAYLAQEELSINRFAALSGIHSGTLSRIMKGRQAMAMSHLERITQTMGLAEDYFYSKYVNECLYDSAPTWRRLRPFILRSAQLERLDCIEQLVHGLLDNLVYAPLLFDLAEELFQQDKHQAAAIIYENVAASEKYQHSERLALCQYRLFMISLGDDPQQNLIEATLFENYVNRLDEAHQLDAIKKLVHVYYSLHHWEKAEELTQELHRLASIQYNLRSRANHKHNNTTALERPLYFYILYAQLMRSCTYEERGDYKTALEIVPLYTDGSWIQEEGEEVNRIVAQFKEWGTANTYLNRLMDGQKEVLDEYVDFVSKRENEIFTALYKIVETANRYHWDVDHILKRFSSYIPYRRYSGIFTKRDKHVTDDHHARFRSELATYYLARRRFGAKEIAMRSVDLSAEVDHDRNVIKGTISVDFEINIAST</sequence>
<organism evidence="2 3">
    <name type="scientific">Paenibacillus riograndensis SBR5</name>
    <dbReference type="NCBI Taxonomy" id="1073571"/>
    <lineage>
        <taxon>Bacteria</taxon>
        <taxon>Bacillati</taxon>
        <taxon>Bacillota</taxon>
        <taxon>Bacilli</taxon>
        <taxon>Bacillales</taxon>
        <taxon>Paenibacillaceae</taxon>
        <taxon>Paenibacillus</taxon>
        <taxon>Paenibacillus sonchi group</taxon>
    </lineage>
</organism>
<dbReference type="SUPFAM" id="SSF47413">
    <property type="entry name" value="lambda repressor-like DNA-binding domains"/>
    <property type="match status" value="1"/>
</dbReference>
<dbReference type="CDD" id="cd00093">
    <property type="entry name" value="HTH_XRE"/>
    <property type="match status" value="1"/>
</dbReference>
<dbReference type="Proteomes" id="UP000033163">
    <property type="component" value="Chromosome I"/>
</dbReference>
<dbReference type="HOGENOM" id="CLU_046846_1_0_9"/>
<dbReference type="GO" id="GO:0003677">
    <property type="term" value="F:DNA binding"/>
    <property type="evidence" value="ECO:0007669"/>
    <property type="project" value="InterPro"/>
</dbReference>
<evidence type="ECO:0000259" key="1">
    <source>
        <dbReference type="Pfam" id="PF13443"/>
    </source>
</evidence>
<evidence type="ECO:0000313" key="3">
    <source>
        <dbReference type="Proteomes" id="UP000033163"/>
    </source>
</evidence>
<dbReference type="AlphaFoldDB" id="A0A0E4HFH7"/>
<dbReference type="EMBL" id="LN831776">
    <property type="protein sequence ID" value="CQR58696.1"/>
    <property type="molecule type" value="Genomic_DNA"/>
</dbReference>
<proteinExistence type="predicted"/>
<dbReference type="InterPro" id="IPR001387">
    <property type="entry name" value="Cro/C1-type_HTH"/>
</dbReference>
<dbReference type="PATRIC" id="fig|1073571.4.peg.6785"/>
<dbReference type="Pfam" id="PF13443">
    <property type="entry name" value="HTH_26"/>
    <property type="match status" value="1"/>
</dbReference>
<evidence type="ECO:0000313" key="2">
    <source>
        <dbReference type="EMBL" id="CQR58696.1"/>
    </source>
</evidence>
<reference evidence="3" key="1">
    <citation type="submission" date="2015-03" db="EMBL/GenBank/DDBJ databases">
        <authorList>
            <person name="Wibberg D."/>
        </authorList>
    </citation>
    <scope>NUCLEOTIDE SEQUENCE [LARGE SCALE GENOMIC DNA]</scope>
</reference>
<feature type="domain" description="HTH cro/C1-type" evidence="1">
    <location>
        <begin position="11"/>
        <end position="57"/>
    </location>
</feature>
<dbReference type="InterPro" id="IPR010982">
    <property type="entry name" value="Lambda_DNA-bd_dom_sf"/>
</dbReference>
<accession>A0A0E4HFH7</accession>
<gene>
    <name evidence="2" type="ORF">PRIO_6349</name>
</gene>
<dbReference type="RefSeq" id="WP_020426783.1">
    <property type="nucleotide sequence ID" value="NZ_AGBD01000233.1"/>
</dbReference>
<protein>
    <submittedName>
        <fullName evidence="2">Conserved domain protein</fullName>
    </submittedName>
</protein>